<dbReference type="PANTHER" id="PTHR43649">
    <property type="entry name" value="ARABINOSE-BINDING PROTEIN-RELATED"/>
    <property type="match status" value="1"/>
</dbReference>
<dbReference type="InterPro" id="IPR050490">
    <property type="entry name" value="Bact_solute-bd_prot1"/>
</dbReference>
<keyword evidence="1" id="KW-0812">Transmembrane</keyword>
<evidence type="ECO:0000313" key="3">
    <source>
        <dbReference type="Proteomes" id="UP000247523"/>
    </source>
</evidence>
<sequence>MKAAVKKVLIMVGVVLVIGIICFVKNKTTVNDNYADKYESTDLTAKVDGLSREGTYTEYLSNHANAEYPKENIDIDLCNYDSGENIEVYQNYKGEEKVLYTKDQSSVTWSVDVPEAGYYNVYIEYMTVESRGVVVERSFLINNVNPFKDAANLTFNRLWTDDENVITDNQGNEIRPTQVEVYEWQSAYCKDCMGYEIEPYQFYFEKGKNKITLDAVNEPMILRKLALTAIGERKDYIIYCSEQPIMKNTLSDFELKIQGEDSIMRSEPSLYAKYDRSSPTTQPYSVTKTVLNYTGGEAWNTPGQWIEWEFNVPEDGYYNITVKGRQNYARGSVSCRSLYIDGEIPFKEVETISFDYDNDWNVMILADEKGTPYRFYLAEGTHRIRLEATLGNMGEILEELEDSIYRLNQIYRKILVYTGADPDDYRDYNIEQVYPEVIEAMDLESKRLYKIIDEVVAYTGQKAEKIATAQTLARQLEQFVERPDKITVNFTTFKDNITSLGTAILNMSETKLDIDYLIVSNDGNEITKDKTSVFAKIWHEMNSFIASYFVDYDAVGDVYQEDNDVVKVWIVTGRDQGSILKTMVDDTFTPKSGIKVNVEIVDASALLNAVVAGRGPNVVLSVGADQPVNYALRNAVEDLTQFDTCDEVLNSFYESAYRAYEYNGGLYAIPETQTYNVMFYRKDILEELGLEIPNTWDEMIEMLPTIQGNNMEVGIPATASTTLPDLSLFYTLLYQNGSDVYDEDAKKTIIDNEAGVHAFAMYTSFFTEYGMPADYDFVSRFRSGEMPIGIASYSIYNTLIVSAPEIRSLWDFTLIPGTVTKDENEWEHINRSDYSTGTCSMMIKTENENTRLNAWNFMKWWAQTETQVRFGRELEALLGSSARYATANKEAFSQLAWSANDVQVLQKQWASTVGFREVAGGYYTGRHIINAVRKVINEKEDPRETILDYAITIDEELIKKRTEFGLPLD</sequence>
<name>A0A318F1Y2_9FIRM</name>
<evidence type="ECO:0000313" key="2">
    <source>
        <dbReference type="EMBL" id="PXV95858.1"/>
    </source>
</evidence>
<protein>
    <submittedName>
        <fullName evidence="2">ABC-type glycerol-3-phosphate transport system substrate-binding protein</fullName>
    </submittedName>
</protein>
<dbReference type="RefSeq" id="WP_110290191.1">
    <property type="nucleotide sequence ID" value="NZ_QICS01000001.1"/>
</dbReference>
<keyword evidence="1" id="KW-1133">Transmembrane helix</keyword>
<dbReference type="EMBL" id="QICS01000001">
    <property type="protein sequence ID" value="PXV95858.1"/>
    <property type="molecule type" value="Genomic_DNA"/>
</dbReference>
<accession>A0A318F1Y2</accession>
<reference evidence="2 3" key="1">
    <citation type="submission" date="2018-05" db="EMBL/GenBank/DDBJ databases">
        <title>Genomic Encyclopedia of Type Strains, Phase IV (KMG-IV): sequencing the most valuable type-strain genomes for metagenomic binning, comparative biology and taxonomic classification.</title>
        <authorList>
            <person name="Goeker M."/>
        </authorList>
    </citation>
    <scope>NUCLEOTIDE SEQUENCE [LARGE SCALE GENOMIC DNA]</scope>
    <source>
        <strain evidence="2 3">DSM 28816</strain>
    </source>
</reference>
<dbReference type="SUPFAM" id="SSF53850">
    <property type="entry name" value="Periplasmic binding protein-like II"/>
    <property type="match status" value="1"/>
</dbReference>
<dbReference type="AlphaFoldDB" id="A0A318F1Y2"/>
<gene>
    <name evidence="2" type="ORF">C8E03_101489</name>
</gene>
<dbReference type="CDD" id="cd14489">
    <property type="entry name" value="CBM_SBP_bac_1_like"/>
    <property type="match status" value="1"/>
</dbReference>
<dbReference type="PANTHER" id="PTHR43649:SF27">
    <property type="entry name" value="EXTRACELLULAR SOLUTE-BINDING PROTEIN FAMILY 1"/>
    <property type="match status" value="1"/>
</dbReference>
<proteinExistence type="predicted"/>
<dbReference type="Gene3D" id="3.40.190.10">
    <property type="entry name" value="Periplasmic binding protein-like II"/>
    <property type="match status" value="1"/>
</dbReference>
<dbReference type="InterPro" id="IPR008979">
    <property type="entry name" value="Galactose-bd-like_sf"/>
</dbReference>
<feature type="transmembrane region" description="Helical" evidence="1">
    <location>
        <begin position="7"/>
        <end position="26"/>
    </location>
</feature>
<keyword evidence="1" id="KW-0472">Membrane</keyword>
<dbReference type="InterPro" id="IPR006059">
    <property type="entry name" value="SBP"/>
</dbReference>
<dbReference type="Gene3D" id="2.60.120.260">
    <property type="entry name" value="Galactose-binding domain-like"/>
    <property type="match status" value="2"/>
</dbReference>
<comment type="caution">
    <text evidence="2">The sequence shown here is derived from an EMBL/GenBank/DDBJ whole genome shotgun (WGS) entry which is preliminary data.</text>
</comment>
<dbReference type="SUPFAM" id="SSF49785">
    <property type="entry name" value="Galactose-binding domain-like"/>
    <property type="match status" value="1"/>
</dbReference>
<dbReference type="Pfam" id="PF13416">
    <property type="entry name" value="SBP_bac_8"/>
    <property type="match status" value="1"/>
</dbReference>
<dbReference type="Proteomes" id="UP000247523">
    <property type="component" value="Unassembled WGS sequence"/>
</dbReference>
<organism evidence="2 3">
    <name type="scientific">Lachnotalea glycerini</name>
    <dbReference type="NCBI Taxonomy" id="1763509"/>
    <lineage>
        <taxon>Bacteria</taxon>
        <taxon>Bacillati</taxon>
        <taxon>Bacillota</taxon>
        <taxon>Clostridia</taxon>
        <taxon>Lachnospirales</taxon>
        <taxon>Lachnospiraceae</taxon>
        <taxon>Lachnotalea</taxon>
    </lineage>
</organism>
<evidence type="ECO:0000256" key="1">
    <source>
        <dbReference type="SAM" id="Phobius"/>
    </source>
</evidence>